<feature type="signal peptide" evidence="1">
    <location>
        <begin position="1"/>
        <end position="17"/>
    </location>
</feature>
<evidence type="ECO:0000313" key="2">
    <source>
        <dbReference type="EMBL" id="EJN93546.1"/>
    </source>
</evidence>
<dbReference type="EMBL" id="AJTZ01000005">
    <property type="protein sequence ID" value="EJN93546.1"/>
    <property type="molecule type" value="Genomic_DNA"/>
</dbReference>
<organism evidence="2 3">
    <name type="scientific">Streptococcus ratti FA-1 = DSM 20564</name>
    <dbReference type="NCBI Taxonomy" id="699248"/>
    <lineage>
        <taxon>Bacteria</taxon>
        <taxon>Bacillati</taxon>
        <taxon>Bacillota</taxon>
        <taxon>Bacilli</taxon>
        <taxon>Lactobacillales</taxon>
        <taxon>Streptococcaceae</taxon>
        <taxon>Streptococcus</taxon>
    </lineage>
</organism>
<comment type="caution">
    <text evidence="2">The sequence shown here is derived from an EMBL/GenBank/DDBJ whole genome shotgun (WGS) entry which is preliminary data.</text>
</comment>
<keyword evidence="1" id="KW-0732">Signal</keyword>
<gene>
    <name evidence="2" type="ORF">SRA_03381</name>
</gene>
<proteinExistence type="predicted"/>
<feature type="chain" id="PRO_5046962445" evidence="1">
    <location>
        <begin position="18"/>
        <end position="51"/>
    </location>
</feature>
<reference evidence="2 3" key="1">
    <citation type="submission" date="2009-12" db="EMBL/GenBank/DDBJ databases">
        <authorList>
            <person name="Lefebure T."/>
            <person name="Cornejo O.E."/>
            <person name="Pavinski Bitar P.D."/>
            <person name="Lang P."/>
            <person name="Stanhope M.J."/>
        </authorList>
    </citation>
    <scope>NUCLEOTIDE SEQUENCE [LARGE SCALE GENOMIC DNA]</scope>
    <source>
        <strain evidence="2 3">FA-1</strain>
    </source>
</reference>
<evidence type="ECO:0000256" key="1">
    <source>
        <dbReference type="SAM" id="SignalP"/>
    </source>
</evidence>
<protein>
    <submittedName>
        <fullName evidence="2">Uncharacterized protein</fullName>
    </submittedName>
</protein>
<dbReference type="Proteomes" id="UP000007815">
    <property type="component" value="Unassembled WGS sequence"/>
</dbReference>
<name>A0ABN0GTD1_STRRT</name>
<keyword evidence="3" id="KW-1185">Reference proteome</keyword>
<accession>A0ABN0GTD1</accession>
<evidence type="ECO:0000313" key="3">
    <source>
        <dbReference type="Proteomes" id="UP000007815"/>
    </source>
</evidence>
<sequence>MNIFHLFFLLSFFLPIAADLDNQLHEWPEQIFSGLKASFEDSAKASPNVAV</sequence>